<gene>
    <name evidence="1" type="ORF">ASCRUDRAFT_70540</name>
</gene>
<dbReference type="EMBL" id="KV454481">
    <property type="protein sequence ID" value="ODV60644.1"/>
    <property type="molecule type" value="Genomic_DNA"/>
</dbReference>
<dbReference type="AlphaFoldDB" id="A0A1D2VG34"/>
<keyword evidence="2" id="KW-1185">Reference proteome</keyword>
<proteinExistence type="predicted"/>
<evidence type="ECO:0000313" key="2">
    <source>
        <dbReference type="Proteomes" id="UP000095038"/>
    </source>
</evidence>
<dbReference type="RefSeq" id="XP_020046951.1">
    <property type="nucleotide sequence ID" value="XM_020191808.1"/>
</dbReference>
<accession>A0A1D2VG34</accession>
<dbReference type="Proteomes" id="UP000095038">
    <property type="component" value="Unassembled WGS sequence"/>
</dbReference>
<organism evidence="1 2">
    <name type="scientific">Ascoidea rubescens DSM 1968</name>
    <dbReference type="NCBI Taxonomy" id="1344418"/>
    <lineage>
        <taxon>Eukaryota</taxon>
        <taxon>Fungi</taxon>
        <taxon>Dikarya</taxon>
        <taxon>Ascomycota</taxon>
        <taxon>Saccharomycotina</taxon>
        <taxon>Saccharomycetes</taxon>
        <taxon>Ascoideaceae</taxon>
        <taxon>Ascoidea</taxon>
    </lineage>
</organism>
<dbReference type="InParanoid" id="A0A1D2VG34"/>
<name>A0A1D2VG34_9ASCO</name>
<dbReference type="GeneID" id="30965444"/>
<reference evidence="2" key="1">
    <citation type="submission" date="2016-05" db="EMBL/GenBank/DDBJ databases">
        <title>Comparative genomics of biotechnologically important yeasts.</title>
        <authorList>
            <consortium name="DOE Joint Genome Institute"/>
            <person name="Riley R."/>
            <person name="Haridas S."/>
            <person name="Wolfe K.H."/>
            <person name="Lopes M.R."/>
            <person name="Hittinger C.T."/>
            <person name="Goker M."/>
            <person name="Salamov A."/>
            <person name="Wisecaver J."/>
            <person name="Long T.M."/>
            <person name="Aerts A.L."/>
            <person name="Barry K."/>
            <person name="Choi C."/>
            <person name="Clum A."/>
            <person name="Coughlan A.Y."/>
            <person name="Deshpande S."/>
            <person name="Douglass A.P."/>
            <person name="Hanson S.J."/>
            <person name="Klenk H.-P."/>
            <person name="Labutti K."/>
            <person name="Lapidus A."/>
            <person name="Lindquist E."/>
            <person name="Lipzen A."/>
            <person name="Meier-Kolthoff J.P."/>
            <person name="Ohm R.A."/>
            <person name="Otillar R.P."/>
            <person name="Pangilinan J."/>
            <person name="Peng Y."/>
            <person name="Rokas A."/>
            <person name="Rosa C.A."/>
            <person name="Scheuner C."/>
            <person name="Sibirny A.A."/>
            <person name="Slot J.C."/>
            <person name="Stielow J.B."/>
            <person name="Sun H."/>
            <person name="Kurtzman C.P."/>
            <person name="Blackwell M."/>
            <person name="Grigoriev I.V."/>
            <person name="Jeffries T.W."/>
        </authorList>
    </citation>
    <scope>NUCLEOTIDE SEQUENCE [LARGE SCALE GENOMIC DNA]</scope>
    <source>
        <strain evidence="2">DSM 1968</strain>
    </source>
</reference>
<protein>
    <submittedName>
        <fullName evidence="1">Uncharacterized protein</fullName>
    </submittedName>
</protein>
<evidence type="ECO:0000313" key="1">
    <source>
        <dbReference type="EMBL" id="ODV60644.1"/>
    </source>
</evidence>
<sequence>MNKFAKENNSSSNLSFEVYLKQRNDLCKTFSIDLTKEFLSNFEAQALKEFKAPSAKGLINGVESTIPNEKDHFQYKSTRGTFLFKDTTVIHDIIMQNHFEPDILLDHQNMSY</sequence>